<proteinExistence type="predicted"/>
<evidence type="ECO:0000313" key="1">
    <source>
        <dbReference type="EMBL" id="MCY1082505.1"/>
    </source>
</evidence>
<evidence type="ECO:0008006" key="3">
    <source>
        <dbReference type="Google" id="ProtNLM"/>
    </source>
</evidence>
<evidence type="ECO:0000313" key="2">
    <source>
        <dbReference type="Proteomes" id="UP001207654"/>
    </source>
</evidence>
<gene>
    <name evidence="1" type="ORF">OV287_49470</name>
</gene>
<name>A0ABT4ALE9_9BACT</name>
<comment type="caution">
    <text evidence="1">The sequence shown here is derived from an EMBL/GenBank/DDBJ whole genome shotgun (WGS) entry which is preliminary data.</text>
</comment>
<sequence length="464" mass="51246">METLQSGTECRITEKLEGDWLKLQCGGREGYAPEPLFGAEMPSSEQRAEEATKAVSGSGGVSAVDLIQKNYSARYAGPAPVPLAPEVAPVTLAVPTVAQALHDWYAAEIRKDNKALARKLRKLKAKAYNNVLAQRRTKALECVTRLPAELQPQVEAFLAASEAEAQDASVRKLQEATEGQPREVLDCVDAAVVKLDSRGVLVGGLTWGKTAEGTEKLKPTRYSPGLAFILRPQVLTAWPGRADSALRVIDPRQGPWKVLLAHTYGEKTGTHRERWKRLKATQAADYLQQKNNGNILLVDEADVPLGWLDMDQAAFYEEEWAASADISKPVFTSGIAAFVQGVWWNPQGFSEAGGAGGVATTRYQDSVYVIDFLRLVKLETSQTSVPVRNPYSEPLQSRQLRKLYQGEGIYENELKVVAECRGHPDFLWSTGEELGSITVHKGRLQYKLKTANVRTTLRKLYRLR</sequence>
<keyword evidence="2" id="KW-1185">Reference proteome</keyword>
<dbReference type="RefSeq" id="WP_267541070.1">
    <property type="nucleotide sequence ID" value="NZ_JAPNKA010000001.1"/>
</dbReference>
<organism evidence="1 2">
    <name type="scientific">Archangium lansingense</name>
    <dbReference type="NCBI Taxonomy" id="2995310"/>
    <lineage>
        <taxon>Bacteria</taxon>
        <taxon>Pseudomonadati</taxon>
        <taxon>Myxococcota</taxon>
        <taxon>Myxococcia</taxon>
        <taxon>Myxococcales</taxon>
        <taxon>Cystobacterineae</taxon>
        <taxon>Archangiaceae</taxon>
        <taxon>Archangium</taxon>
    </lineage>
</organism>
<dbReference type="Proteomes" id="UP001207654">
    <property type="component" value="Unassembled WGS sequence"/>
</dbReference>
<dbReference type="EMBL" id="JAPNKA010000001">
    <property type="protein sequence ID" value="MCY1082505.1"/>
    <property type="molecule type" value="Genomic_DNA"/>
</dbReference>
<protein>
    <recommendedName>
        <fullName evidence="3">SH3 domain-containing protein</fullName>
    </recommendedName>
</protein>
<reference evidence="1 2" key="1">
    <citation type="submission" date="2022-11" db="EMBL/GenBank/DDBJ databases">
        <title>Minimal conservation of predation-associated metabolite biosynthetic gene clusters underscores biosynthetic potential of Myxococcota including descriptions for ten novel species: Archangium lansinium sp. nov., Myxococcus landrumus sp. nov., Nannocystis bai.</title>
        <authorList>
            <person name="Ahearne A."/>
            <person name="Stevens C."/>
            <person name="Phillips K."/>
        </authorList>
    </citation>
    <scope>NUCLEOTIDE SEQUENCE [LARGE SCALE GENOMIC DNA]</scope>
    <source>
        <strain evidence="1 2">MIWBW</strain>
    </source>
</reference>
<accession>A0ABT4ALE9</accession>